<keyword evidence="1" id="KW-0812">Transmembrane</keyword>
<keyword evidence="1" id="KW-0472">Membrane</keyword>
<evidence type="ECO:0000313" key="2">
    <source>
        <dbReference type="EMBL" id="OWP25457.1"/>
    </source>
</evidence>
<feature type="transmembrane region" description="Helical" evidence="1">
    <location>
        <begin position="24"/>
        <end position="43"/>
    </location>
</feature>
<dbReference type="AlphaFoldDB" id="A0A246EFQ6"/>
<dbReference type="EMBL" id="NHRT01000001">
    <property type="protein sequence ID" value="OWP25457.1"/>
    <property type="molecule type" value="Genomic_DNA"/>
</dbReference>
<feature type="transmembrane region" description="Helical" evidence="1">
    <location>
        <begin position="55"/>
        <end position="80"/>
    </location>
</feature>
<name>A0A246EFQ6_FUSNP</name>
<comment type="caution">
    <text evidence="2">The sequence shown here is derived from an EMBL/GenBank/DDBJ whole genome shotgun (WGS) entry which is preliminary data.</text>
</comment>
<dbReference type="RefSeq" id="WP_088388595.1">
    <property type="nucleotide sequence ID" value="NZ_NHRT01000001.1"/>
</dbReference>
<protein>
    <submittedName>
        <fullName evidence="2">Uncharacterized protein</fullName>
    </submittedName>
</protein>
<proteinExistence type="predicted"/>
<reference evidence="2 3" key="1">
    <citation type="submission" date="2017-05" db="EMBL/GenBank/DDBJ databases">
        <title>Genome sequencing of Fusobacterium nucleatum subsp. polymorphum KCOM 1001 (=ChDC F119).</title>
        <authorList>
            <person name="Kook J.-K."/>
            <person name="Park S.-N."/>
            <person name="Lim Y.K."/>
            <person name="Roh H."/>
        </authorList>
    </citation>
    <scope>NUCLEOTIDE SEQUENCE [LARGE SCALE GENOMIC DNA]</scope>
    <source>
        <strain evidence="2 3">KCOM 1001</strain>
    </source>
</reference>
<sequence length="171" mass="20072">MNNIKIKEEKNVLFVKKGIIRARYCVYYSIFIFILVLIGSIFFQNNLIVSEKSIYIIGIFIGIPFYSWVIVFLIFCFAGIKGFYLFLETIEVNVKSQKIILKSVMLNVTLSFHEIDSIESSFKRNGFLKSFKDLCTLTFITNDAKKYRWGFQLTEEKGKELIELIKDRIKK</sequence>
<evidence type="ECO:0000313" key="3">
    <source>
        <dbReference type="Proteomes" id="UP000197470"/>
    </source>
</evidence>
<gene>
    <name evidence="2" type="ORF">CA839_05720</name>
</gene>
<dbReference type="Proteomes" id="UP000197470">
    <property type="component" value="Unassembled WGS sequence"/>
</dbReference>
<accession>A0A246EFQ6</accession>
<evidence type="ECO:0000256" key="1">
    <source>
        <dbReference type="SAM" id="Phobius"/>
    </source>
</evidence>
<keyword evidence="1" id="KW-1133">Transmembrane helix</keyword>
<organism evidence="2 3">
    <name type="scientific">Fusobacterium nucleatum subsp. polymorphum</name>
    <name type="common">Fusobacterium polymorphum</name>
    <dbReference type="NCBI Taxonomy" id="76857"/>
    <lineage>
        <taxon>Bacteria</taxon>
        <taxon>Fusobacteriati</taxon>
        <taxon>Fusobacteriota</taxon>
        <taxon>Fusobacteriia</taxon>
        <taxon>Fusobacteriales</taxon>
        <taxon>Fusobacteriaceae</taxon>
        <taxon>Fusobacterium</taxon>
    </lineage>
</organism>